<protein>
    <recommendedName>
        <fullName evidence="1">HEPN domain-containing protein</fullName>
    </recommendedName>
</protein>
<evidence type="ECO:0000313" key="3">
    <source>
        <dbReference type="Proteomes" id="UP000268469"/>
    </source>
</evidence>
<proteinExistence type="predicted"/>
<comment type="caution">
    <text evidence="2">The sequence shown here is derived from an EMBL/GenBank/DDBJ whole genome shotgun (WGS) entry which is preliminary data.</text>
</comment>
<name>A0A660SK05_UNCW3</name>
<dbReference type="EMBL" id="QNBE01000041">
    <property type="protein sequence ID" value="RKX70371.1"/>
    <property type="molecule type" value="Genomic_DNA"/>
</dbReference>
<dbReference type="Proteomes" id="UP000268469">
    <property type="component" value="Unassembled WGS sequence"/>
</dbReference>
<gene>
    <name evidence="2" type="ORF">DRP53_05155</name>
</gene>
<organism evidence="2 3">
    <name type="scientific">candidate division WOR-3 bacterium</name>
    <dbReference type="NCBI Taxonomy" id="2052148"/>
    <lineage>
        <taxon>Bacteria</taxon>
        <taxon>Bacteria division WOR-3</taxon>
    </lineage>
</organism>
<dbReference type="SUPFAM" id="SSF81593">
    <property type="entry name" value="Nucleotidyltransferase substrate binding subunit/domain"/>
    <property type="match status" value="1"/>
</dbReference>
<evidence type="ECO:0000313" key="2">
    <source>
        <dbReference type="EMBL" id="RKX70371.1"/>
    </source>
</evidence>
<dbReference type="AlphaFoldDB" id="A0A660SK05"/>
<reference evidence="2 3" key="1">
    <citation type="submission" date="2018-06" db="EMBL/GenBank/DDBJ databases">
        <title>Extensive metabolic versatility and redundancy in microbially diverse, dynamic hydrothermal sediments.</title>
        <authorList>
            <person name="Dombrowski N."/>
            <person name="Teske A."/>
            <person name="Baker B.J."/>
        </authorList>
    </citation>
    <scope>NUCLEOTIDE SEQUENCE [LARGE SCALE GENOMIC DNA]</scope>
    <source>
        <strain evidence="2">B36_G15</strain>
    </source>
</reference>
<dbReference type="SMART" id="SM00748">
    <property type="entry name" value="HEPN"/>
    <property type="match status" value="1"/>
</dbReference>
<evidence type="ECO:0000259" key="1">
    <source>
        <dbReference type="PROSITE" id="PS50910"/>
    </source>
</evidence>
<feature type="domain" description="HEPN" evidence="1">
    <location>
        <begin position="11"/>
        <end position="125"/>
    </location>
</feature>
<accession>A0A660SK05</accession>
<dbReference type="Pfam" id="PF05168">
    <property type="entry name" value="HEPN"/>
    <property type="match status" value="1"/>
</dbReference>
<dbReference type="PROSITE" id="PS50910">
    <property type="entry name" value="HEPN"/>
    <property type="match status" value="1"/>
</dbReference>
<dbReference type="InterPro" id="IPR007842">
    <property type="entry name" value="HEPN_dom"/>
</dbReference>
<dbReference type="Gene3D" id="1.20.120.330">
    <property type="entry name" value="Nucleotidyltransferases domain 2"/>
    <property type="match status" value="1"/>
</dbReference>
<sequence>MKNIEQAKLYFNDANAVLEEAKQALEHKNLNLTIRRCQEAVELAIKGLLILRGIDTPPSRDLSEILLALDPDRLLLTRKDLIHLAKINHTLSQESKTAYYGLRDDKKELFTEARAQEAVEEAKEVLNLTLKASLK</sequence>